<keyword evidence="2 4" id="KW-0808">Transferase</keyword>
<dbReference type="RefSeq" id="WP_130494420.1">
    <property type="nucleotide sequence ID" value="NZ_SGXD01000005.1"/>
</dbReference>
<keyword evidence="5" id="KW-1185">Reference proteome</keyword>
<proteinExistence type="predicted"/>
<reference evidence="4 5" key="1">
    <citation type="submission" date="2019-02" db="EMBL/GenBank/DDBJ databases">
        <title>Genomic Encyclopedia of Type Strains, Phase IV (KMG-IV): sequencing the most valuable type-strain genomes for metagenomic binning, comparative biology and taxonomic classification.</title>
        <authorList>
            <person name="Goeker M."/>
        </authorList>
    </citation>
    <scope>NUCLEOTIDE SEQUENCE [LARGE SCALE GENOMIC DNA]</scope>
    <source>
        <strain evidence="4 5">DSM 45622</strain>
    </source>
</reference>
<organism evidence="4 5">
    <name type="scientific">Motilibacter rhizosphaerae</name>
    <dbReference type="NCBI Taxonomy" id="598652"/>
    <lineage>
        <taxon>Bacteria</taxon>
        <taxon>Bacillati</taxon>
        <taxon>Actinomycetota</taxon>
        <taxon>Actinomycetes</taxon>
        <taxon>Motilibacterales</taxon>
        <taxon>Motilibacteraceae</taxon>
        <taxon>Motilibacter</taxon>
    </lineage>
</organism>
<dbReference type="Gene3D" id="3.40.50.2000">
    <property type="entry name" value="Glycogen Phosphorylase B"/>
    <property type="match status" value="2"/>
</dbReference>
<dbReference type="PANTHER" id="PTHR45947">
    <property type="entry name" value="SULFOQUINOVOSYL TRANSFERASE SQD2"/>
    <property type="match status" value="1"/>
</dbReference>
<protein>
    <submittedName>
        <fullName evidence="4">Glycosyltransferase involved in cell wall biosynthesis</fullName>
    </submittedName>
</protein>
<dbReference type="AlphaFoldDB" id="A0A4Q7NB76"/>
<gene>
    <name evidence="4" type="ORF">EV189_3712</name>
</gene>
<dbReference type="Pfam" id="PF13692">
    <property type="entry name" value="Glyco_trans_1_4"/>
    <property type="match status" value="1"/>
</dbReference>
<dbReference type="PANTHER" id="PTHR45947:SF3">
    <property type="entry name" value="SULFOQUINOVOSYL TRANSFERASE SQD2"/>
    <property type="match status" value="1"/>
</dbReference>
<dbReference type="SUPFAM" id="SSF53756">
    <property type="entry name" value="UDP-Glycosyltransferase/glycogen phosphorylase"/>
    <property type="match status" value="1"/>
</dbReference>
<evidence type="ECO:0000256" key="1">
    <source>
        <dbReference type="ARBA" id="ARBA00022676"/>
    </source>
</evidence>
<dbReference type="Proteomes" id="UP000293638">
    <property type="component" value="Unassembled WGS sequence"/>
</dbReference>
<dbReference type="InterPro" id="IPR028098">
    <property type="entry name" value="Glyco_trans_4-like_N"/>
</dbReference>
<feature type="domain" description="Glycosyltransferase subfamily 4-like N-terminal" evidence="3">
    <location>
        <begin position="17"/>
        <end position="167"/>
    </location>
</feature>
<dbReference type="InterPro" id="IPR050194">
    <property type="entry name" value="Glycosyltransferase_grp1"/>
</dbReference>
<dbReference type="EMBL" id="SGXD01000005">
    <property type="protein sequence ID" value="RZS80228.1"/>
    <property type="molecule type" value="Genomic_DNA"/>
</dbReference>
<accession>A0A4Q7NB76</accession>
<evidence type="ECO:0000313" key="5">
    <source>
        <dbReference type="Proteomes" id="UP000293638"/>
    </source>
</evidence>
<comment type="caution">
    <text evidence="4">The sequence shown here is derived from an EMBL/GenBank/DDBJ whole genome shotgun (WGS) entry which is preliminary data.</text>
</comment>
<dbReference type="GO" id="GO:1901137">
    <property type="term" value="P:carbohydrate derivative biosynthetic process"/>
    <property type="evidence" value="ECO:0007669"/>
    <property type="project" value="UniProtKB-ARBA"/>
</dbReference>
<dbReference type="Pfam" id="PF13579">
    <property type="entry name" value="Glyco_trans_4_4"/>
    <property type="match status" value="1"/>
</dbReference>
<keyword evidence="1" id="KW-0328">Glycosyltransferase</keyword>
<evidence type="ECO:0000259" key="3">
    <source>
        <dbReference type="Pfam" id="PF13579"/>
    </source>
</evidence>
<sequence>MAEAPLRVRLVLATSTGGVGAHVRALAAHLVAAGDDVCVLGPAQTETRFHFTATGASFTPVEISTSARPVSDALAVRRLRGLLEGADVVHAHGLRAGLVASLALRPGAAPLVVTWHNAVLAEGARRAVVSRMERRVAEHASVVLGVSDDLVERARTLGAADARLAAVAAPPLAGTGRSREDVRDELGAGRSPLVVAVGRLAPQKSFGTLLGAARIWRDRLDRPLTVIAGEGPLRGRLQRQIKDDGLAVRLLGHRDDVPDLLAAADVAVLPSQWEGRPLVVEEALRSGTPLVATAVGGVPAMVGDAGLLVPPGDQGALAAAVISLLDDAGLRSRLRTEGQLRAAGFPSEADTAAAARRLYTELRGTRPDGAGIR</sequence>
<name>A0A4Q7NB76_9ACTN</name>
<dbReference type="GO" id="GO:0016758">
    <property type="term" value="F:hexosyltransferase activity"/>
    <property type="evidence" value="ECO:0007669"/>
    <property type="project" value="TreeGrafter"/>
</dbReference>
<evidence type="ECO:0000313" key="4">
    <source>
        <dbReference type="EMBL" id="RZS80228.1"/>
    </source>
</evidence>
<evidence type="ECO:0000256" key="2">
    <source>
        <dbReference type="ARBA" id="ARBA00022679"/>
    </source>
</evidence>
<dbReference type="OrthoDB" id="3268555at2"/>